<evidence type="ECO:0000256" key="43">
    <source>
        <dbReference type="ARBA" id="ARBA00052549"/>
    </source>
</evidence>
<comment type="caution">
    <text evidence="48">The sequence shown here is derived from an EMBL/GenBank/DDBJ whole genome shotgun (WGS) entry which is preliminary data.</text>
</comment>
<name>A0A851Z7H4_9AVES</name>
<comment type="catalytic activity">
    <reaction evidence="32">
        <text>L-alanyl-L-valine(out) + H(+)(out) = L-alanyl-L-valine(in) + H(+)(in)</text>
        <dbReference type="Rhea" id="RHEA:72615"/>
        <dbReference type="ChEBI" id="CHEBI:15378"/>
        <dbReference type="ChEBI" id="CHEBI:192471"/>
    </reaction>
    <physiologicalReaction direction="left-to-right" evidence="32">
        <dbReference type="Rhea" id="RHEA:72616"/>
    </physiologicalReaction>
</comment>
<comment type="catalytic activity">
    <reaction evidence="29">
        <text>L-alanyl-L-proline(out) + H(+)(out) = L-alanyl-L-proline(in) + H(+)(in)</text>
        <dbReference type="Rhea" id="RHEA:64420"/>
        <dbReference type="ChEBI" id="CHEBI:15378"/>
        <dbReference type="ChEBI" id="CHEBI:155848"/>
    </reaction>
    <physiologicalReaction direction="left-to-right" evidence="29">
        <dbReference type="Rhea" id="RHEA:64421"/>
    </physiologicalReaction>
</comment>
<comment type="catalytic activity">
    <reaction evidence="34">
        <text>L-tyrosylglycine(out) + H(+)(out) = L-tyrosylglycine(in) + H(+)(in)</text>
        <dbReference type="Rhea" id="RHEA:71711"/>
        <dbReference type="ChEBI" id="CHEBI:15378"/>
        <dbReference type="ChEBI" id="CHEBI:191210"/>
    </reaction>
    <physiologicalReaction direction="left-to-right" evidence="34">
        <dbReference type="Rhea" id="RHEA:71712"/>
    </physiologicalReaction>
</comment>
<evidence type="ECO:0000256" key="14">
    <source>
        <dbReference type="ARBA" id="ARBA00023522"/>
    </source>
</evidence>
<comment type="catalytic activity">
    <reaction evidence="36">
        <text>L-alanyl-L-lysine(out) + H(+)(out) = L-alanyl-L-lysine(in) + H(+)(in)</text>
        <dbReference type="Rhea" id="RHEA:72611"/>
        <dbReference type="ChEBI" id="CHEBI:15378"/>
        <dbReference type="ChEBI" id="CHEBI:192470"/>
    </reaction>
    <physiologicalReaction direction="left-to-right" evidence="36">
        <dbReference type="Rhea" id="RHEA:72612"/>
    </physiologicalReaction>
</comment>
<keyword evidence="6 45" id="KW-0812">Transmembrane</keyword>
<evidence type="ECO:0000256" key="34">
    <source>
        <dbReference type="ARBA" id="ARBA00051307"/>
    </source>
</evidence>
<dbReference type="PROSITE" id="PS01023">
    <property type="entry name" value="PTR2_2"/>
    <property type="match status" value="1"/>
</dbReference>
<evidence type="ECO:0000256" key="47">
    <source>
        <dbReference type="SAM" id="Phobius"/>
    </source>
</evidence>
<dbReference type="InterPro" id="IPR018456">
    <property type="entry name" value="PTR2_symporter_CS"/>
</dbReference>
<comment type="catalytic activity">
    <reaction evidence="21">
        <text>glycyl-L-glutamine(out) + H(+)(out) = glycyl-L-glutamine(in) + H(+)(in)</text>
        <dbReference type="Rhea" id="RHEA:71671"/>
        <dbReference type="ChEBI" id="CHEBI:15378"/>
        <dbReference type="ChEBI" id="CHEBI:74392"/>
    </reaction>
    <physiologicalReaction direction="left-to-right" evidence="21">
        <dbReference type="Rhea" id="RHEA:71672"/>
    </physiologicalReaction>
    <physiologicalReaction direction="right-to-left" evidence="21">
        <dbReference type="Rhea" id="RHEA:71673"/>
    </physiologicalReaction>
</comment>
<sequence length="716" mass="79157">SSELTLSVSCLQPSCFGYPLSIFFIIINEFCERFSYYGMRAVLVLYFKYFLQWDDNLSTAIYHTFVALCYLTPILGAIIADSWLGKFLTIVSLSIVYTIGQAVMAVSSINDLTDGNRDGAPDNLSLHVGLSMTGLILIALGTGGIKPCVSAFGGDQFGDHQDKQRSRFFSIFYLSINAGSLLSTIITPILRAQECGIHSKQRCYPLAFGVPAALMAISLVVFIAGSGMYKKVRPQGNVMVQVSKCIGFAIKNRFQHRSKEFPKREHWLDWASEKYDKRLIAQTKMVLKVLFLYIPLPMFWALFDQQGSRWTLQATTMDGNFVVLIFFPPYVCLQQTVNPILIIIMVPVVDAVVYPLIKKCKINFTPLRKITVGMFLASLAFIAAALVQVQIDKTLPVFPAAEETQIKIINLGTSGVTVQFAPQLPSVNVTSMESTGYTMFKASELQTVSIISGNKTLEEQINFPGGERHTLGIKTTAEGIVTHWLFDNVTSKPDEGNNLIRFINNLPDAINITMGETAFGTLRPLSATNYSLFAGGRKDDITVIRNLISCSAASEALGFGSAYTIIIDGCTAEKLNVVYSEDIPPNTVHMAWQIPQYFILTCAEVVFSVTGLEFSYSQAPSNMKAVLQAGWLLTVAVGNIIVLIVAGASKLSEQWAEYVLFAALLLAVCIIFAIMAYFYTYVDPNEVEAQLDEEEKKQAKKDYNVYEKQADAVSQM</sequence>
<evidence type="ECO:0000256" key="20">
    <source>
        <dbReference type="ARBA" id="ARBA00036515"/>
    </source>
</evidence>
<evidence type="ECO:0000256" key="13">
    <source>
        <dbReference type="ARBA" id="ARBA00023494"/>
    </source>
</evidence>
<evidence type="ECO:0000256" key="44">
    <source>
        <dbReference type="ARBA" id="ARBA00052590"/>
    </source>
</evidence>
<dbReference type="SUPFAM" id="SSF103473">
    <property type="entry name" value="MFS general substrate transporter"/>
    <property type="match status" value="1"/>
</dbReference>
<evidence type="ECO:0000256" key="21">
    <source>
        <dbReference type="ARBA" id="ARBA00036681"/>
    </source>
</evidence>
<feature type="transmembrane region" description="Helical" evidence="47">
    <location>
        <begin position="337"/>
        <end position="357"/>
    </location>
</feature>
<dbReference type="InterPro" id="IPR000109">
    <property type="entry name" value="POT_fam"/>
</dbReference>
<feature type="transmembrane region" description="Helical" evidence="47">
    <location>
        <begin position="285"/>
        <end position="303"/>
    </location>
</feature>
<evidence type="ECO:0000256" key="19">
    <source>
        <dbReference type="ARBA" id="ARBA00036347"/>
    </source>
</evidence>
<evidence type="ECO:0000256" key="30">
    <source>
        <dbReference type="ARBA" id="ARBA00050357"/>
    </source>
</evidence>
<comment type="catalytic activity">
    <reaction evidence="30">
        <text>L-aspartyl-glycine(out) + 2 H(+)(out) = L-aspartyl-glycine(in) + 2 H(+)(in)</text>
        <dbReference type="Rhea" id="RHEA:71683"/>
        <dbReference type="ChEBI" id="CHEBI:15378"/>
        <dbReference type="ChEBI" id="CHEBI:191203"/>
    </reaction>
    <physiologicalReaction direction="left-to-right" evidence="30">
        <dbReference type="Rhea" id="RHEA:71684"/>
    </physiologicalReaction>
</comment>
<comment type="catalytic activity">
    <reaction evidence="19">
        <text>glycyl-L-aspartate(out) + 2 H(+)(out) = glycyl-L-aspartate(in) + 2 H(+)(in)</text>
        <dbReference type="Rhea" id="RHEA:71687"/>
        <dbReference type="ChEBI" id="CHEBI:15378"/>
        <dbReference type="ChEBI" id="CHEBI:191204"/>
    </reaction>
    <physiologicalReaction direction="left-to-right" evidence="19">
        <dbReference type="Rhea" id="RHEA:71688"/>
    </physiologicalReaction>
    <physiologicalReaction direction="right-to-left" evidence="19">
        <dbReference type="Rhea" id="RHEA:71689"/>
    </physiologicalReaction>
</comment>
<dbReference type="PROSITE" id="PS01022">
    <property type="entry name" value="PTR2_1"/>
    <property type="match status" value="1"/>
</dbReference>
<comment type="catalytic activity">
    <reaction evidence="38">
        <text>L-phenylalanyl-L-phenylalanine(out) + H(+)(out) = L-phenylalanyl-L-phenylalanine(in) + H(+)(in)</text>
        <dbReference type="Rhea" id="RHEA:71707"/>
        <dbReference type="ChEBI" id="CHEBI:15378"/>
        <dbReference type="ChEBI" id="CHEBI:191205"/>
    </reaction>
    <physiologicalReaction direction="left-to-right" evidence="38">
        <dbReference type="Rhea" id="RHEA:71708"/>
    </physiologicalReaction>
</comment>
<dbReference type="PANTHER" id="PTHR11654">
    <property type="entry name" value="OLIGOPEPTIDE TRANSPORTER-RELATED"/>
    <property type="match status" value="1"/>
</dbReference>
<dbReference type="Pfam" id="PF00854">
    <property type="entry name" value="PTR2"/>
    <property type="match status" value="2"/>
</dbReference>
<comment type="subcellular location">
    <subcellularLocation>
        <location evidence="1">Apical cell membrane</location>
    </subcellularLocation>
    <subcellularLocation>
        <location evidence="2">Cell membrane</location>
        <topology evidence="2">Multi-pass membrane protein</topology>
    </subcellularLocation>
    <subcellularLocation>
        <location evidence="45">Membrane</location>
        <topology evidence="45">Multi-pass membrane protein</topology>
    </subcellularLocation>
</comment>
<dbReference type="InterPro" id="IPR036259">
    <property type="entry name" value="MFS_trans_sf"/>
</dbReference>
<comment type="catalytic activity">
    <reaction evidence="35">
        <text>L-phenylalanyl-L-leucine(out) + H(+)(out) = L-phenylalanyl-L-leucine(in) + H(+)(in)</text>
        <dbReference type="Rhea" id="RHEA:71699"/>
        <dbReference type="ChEBI" id="CHEBI:15378"/>
        <dbReference type="ChEBI" id="CHEBI:190710"/>
    </reaction>
    <physiologicalReaction direction="left-to-right" evidence="35">
        <dbReference type="Rhea" id="RHEA:71700"/>
    </physiologicalReaction>
</comment>
<evidence type="ECO:0000256" key="40">
    <source>
        <dbReference type="ARBA" id="ARBA00052105"/>
    </source>
</evidence>
<keyword evidence="11 47" id="KW-0472">Membrane</keyword>
<comment type="catalytic activity">
    <reaction evidence="44">
        <text>L-alanyl-L-leucyl-L-alanine(out) + H(+)(out) = L-alanyl-L-leucyl-L-alanine(in) + H(+)(in)</text>
        <dbReference type="Rhea" id="RHEA:71723"/>
        <dbReference type="ChEBI" id="CHEBI:15378"/>
        <dbReference type="ChEBI" id="CHEBI:191212"/>
    </reaction>
    <physiologicalReaction direction="left-to-right" evidence="44">
        <dbReference type="Rhea" id="RHEA:71724"/>
    </physiologicalReaction>
</comment>
<comment type="catalytic activity">
    <reaction evidence="31">
        <text>L-lysyl-glycine(out) + H(+)(out) = L-lysyl-glycine(in) + H(+)(in)</text>
        <dbReference type="Rhea" id="RHEA:71679"/>
        <dbReference type="ChEBI" id="CHEBI:15378"/>
        <dbReference type="ChEBI" id="CHEBI:191202"/>
    </reaction>
    <physiologicalReaction direction="left-to-right" evidence="31">
        <dbReference type="Rhea" id="RHEA:71680"/>
    </physiologicalReaction>
    <physiologicalReaction direction="right-to-left" evidence="31">
        <dbReference type="Rhea" id="RHEA:71681"/>
    </physiologicalReaction>
</comment>
<evidence type="ECO:0000256" key="39">
    <source>
        <dbReference type="ARBA" id="ARBA00052040"/>
    </source>
</evidence>
<evidence type="ECO:0000256" key="41">
    <source>
        <dbReference type="ARBA" id="ARBA00052153"/>
    </source>
</evidence>
<dbReference type="GO" id="GO:0015031">
    <property type="term" value="P:protein transport"/>
    <property type="evidence" value="ECO:0007669"/>
    <property type="project" value="UniProtKB-KW"/>
</dbReference>
<feature type="transmembrane region" description="Helical" evidence="47">
    <location>
        <begin position="658"/>
        <end position="679"/>
    </location>
</feature>
<feature type="transmembrane region" description="Helical" evidence="47">
    <location>
        <begin position="166"/>
        <end position="186"/>
    </location>
</feature>
<evidence type="ECO:0000256" key="42">
    <source>
        <dbReference type="ARBA" id="ARBA00052370"/>
    </source>
</evidence>
<feature type="transmembrane region" description="Helical" evidence="47">
    <location>
        <begin position="57"/>
        <end position="80"/>
    </location>
</feature>
<evidence type="ECO:0000256" key="45">
    <source>
        <dbReference type="RuleBase" id="RU003755"/>
    </source>
</evidence>
<dbReference type="FunFam" id="1.20.1250.20:FF:000205">
    <property type="entry name" value="Solute carrier family 15 oligopeptide transporter member 1"/>
    <property type="match status" value="1"/>
</dbReference>
<feature type="transmembrane region" description="Helical" evidence="47">
    <location>
        <begin position="126"/>
        <end position="145"/>
    </location>
</feature>
<comment type="catalytic activity">
    <reaction evidence="33">
        <text>N-acetyl-D-muramoyl-L-alanyl-D-isoglutamine(out) + 2 H(+)(out) = N-acetyl-D-muramoyl-L-alanyl-D-isoglutamine(in) + 2 H(+)(in)</text>
        <dbReference type="Rhea" id="RHEA:64408"/>
        <dbReference type="ChEBI" id="CHEBI:15378"/>
        <dbReference type="ChEBI" id="CHEBI:155830"/>
    </reaction>
</comment>
<keyword evidence="9" id="KW-0653">Protein transport</keyword>
<feature type="transmembrane region" description="Helical" evidence="47">
    <location>
        <begin position="625"/>
        <end position="646"/>
    </location>
</feature>
<protein>
    <recommendedName>
        <fullName evidence="24">Solute carrier family 15 member 1</fullName>
    </recommendedName>
    <alternativeName>
        <fullName evidence="27">Intestinal H(+)/peptide cotransporter</fullName>
    </alternativeName>
    <alternativeName>
        <fullName evidence="25">Oligopeptide transporter, small intestine isoform</fullName>
    </alternativeName>
    <alternativeName>
        <fullName evidence="26">Peptide transporter 1</fullName>
    </alternativeName>
</protein>
<evidence type="ECO:0000256" key="33">
    <source>
        <dbReference type="ARBA" id="ARBA00050915"/>
    </source>
</evidence>
<accession>A0A851Z7H4</accession>
<comment type="catalytic activity">
    <reaction evidence="13">
        <text>glycyl-sarcosine(out) + H(+)(out) = glycyl-sarcosine(in) + H(+)(in)</text>
        <dbReference type="Rhea" id="RHEA:64396"/>
        <dbReference type="ChEBI" id="CHEBI:15378"/>
        <dbReference type="ChEBI" id="CHEBI:155838"/>
    </reaction>
    <physiologicalReaction direction="left-to-right" evidence="13">
        <dbReference type="Rhea" id="RHEA:64397"/>
    </physiologicalReaction>
</comment>
<dbReference type="Gene3D" id="1.20.1250.20">
    <property type="entry name" value="MFS general substrate transporter like domains"/>
    <property type="match status" value="2"/>
</dbReference>
<evidence type="ECO:0000256" key="25">
    <source>
        <dbReference type="ARBA" id="ARBA00041329"/>
    </source>
</evidence>
<dbReference type="OrthoDB" id="205993at2759"/>
<evidence type="ECO:0000256" key="1">
    <source>
        <dbReference type="ARBA" id="ARBA00004221"/>
    </source>
</evidence>
<comment type="catalytic activity">
    <reaction evidence="22">
        <text>an L-amino acid tripeptide(out) + H(+)(out) = an L-amino acid tripeptide(in) + H(+)(in)</text>
        <dbReference type="Rhea" id="RHEA:64400"/>
        <dbReference type="ChEBI" id="CHEBI:15378"/>
        <dbReference type="ChEBI" id="CHEBI:155837"/>
    </reaction>
    <physiologicalReaction direction="left-to-right" evidence="22">
        <dbReference type="Rhea" id="RHEA:64401"/>
    </physiologicalReaction>
</comment>
<gene>
    <name evidence="48" type="primary">Slc15a1</name>
    <name evidence="48" type="ORF">HALSEN_R14388</name>
</gene>
<dbReference type="GO" id="GO:0006857">
    <property type="term" value="P:oligopeptide transport"/>
    <property type="evidence" value="ECO:0007669"/>
    <property type="project" value="InterPro"/>
</dbReference>
<evidence type="ECO:0000256" key="32">
    <source>
        <dbReference type="ARBA" id="ARBA00050390"/>
    </source>
</evidence>
<feature type="transmembrane region" description="Helical" evidence="47">
    <location>
        <begin position="206"/>
        <end position="229"/>
    </location>
</feature>
<comment type="catalytic activity">
    <reaction evidence="41">
        <text>L-leucyl-L-proline(out) + H(+)(out) = L-leucyl-L-proline(in) + H(+)(in)</text>
        <dbReference type="Rhea" id="RHEA:64424"/>
        <dbReference type="ChEBI" id="CHEBI:15378"/>
        <dbReference type="ChEBI" id="CHEBI:155847"/>
    </reaction>
    <physiologicalReaction direction="left-to-right" evidence="41">
        <dbReference type="Rhea" id="RHEA:64425"/>
    </physiologicalReaction>
</comment>
<feature type="transmembrane region" description="Helical" evidence="47">
    <location>
        <begin position="6"/>
        <end position="27"/>
    </location>
</feature>
<comment type="catalytic activity">
    <reaction evidence="20">
        <text>glycyl-L-proline(out) + H(+)(out) = glycyl-L-proline(in) + H(+)(in)</text>
        <dbReference type="Rhea" id="RHEA:64428"/>
        <dbReference type="ChEBI" id="CHEBI:15378"/>
        <dbReference type="ChEBI" id="CHEBI:73779"/>
    </reaction>
    <physiologicalReaction direction="left-to-right" evidence="20">
        <dbReference type="Rhea" id="RHEA:64429"/>
    </physiologicalReaction>
</comment>
<comment type="catalytic activity">
    <reaction evidence="17">
        <text>glycyl-L-glutamate(out) + 2 H(+)(out) = glycyl-L-glutamate(in) + 2 H(+)(in)</text>
        <dbReference type="Rhea" id="RHEA:71691"/>
        <dbReference type="ChEBI" id="CHEBI:15378"/>
        <dbReference type="ChEBI" id="CHEBI:73784"/>
    </reaction>
    <physiologicalReaction direction="left-to-right" evidence="17">
        <dbReference type="Rhea" id="RHEA:71692"/>
    </physiologicalReaction>
</comment>
<comment type="catalytic activity">
    <reaction evidence="16">
        <text>glycyl-L-leucine(out) + H(+)(out) = glycyl-L-leucine(in) + H(+)(in)</text>
        <dbReference type="Rhea" id="RHEA:71675"/>
        <dbReference type="ChEBI" id="CHEBI:15378"/>
        <dbReference type="ChEBI" id="CHEBI:143163"/>
    </reaction>
    <physiologicalReaction direction="left-to-right" evidence="16">
        <dbReference type="Rhea" id="RHEA:71676"/>
    </physiologicalReaction>
</comment>
<evidence type="ECO:0000313" key="49">
    <source>
        <dbReference type="Proteomes" id="UP000648918"/>
    </source>
</evidence>
<feature type="coiled-coil region" evidence="46">
    <location>
        <begin position="689"/>
        <end position="716"/>
    </location>
</feature>
<evidence type="ECO:0000256" key="16">
    <source>
        <dbReference type="ARBA" id="ARBA00035846"/>
    </source>
</evidence>
<evidence type="ECO:0000256" key="15">
    <source>
        <dbReference type="ARBA" id="ARBA00034998"/>
    </source>
</evidence>
<evidence type="ECO:0000256" key="26">
    <source>
        <dbReference type="ARBA" id="ARBA00042837"/>
    </source>
</evidence>
<evidence type="ECO:0000256" key="36">
    <source>
        <dbReference type="ARBA" id="ARBA00051565"/>
    </source>
</evidence>
<keyword evidence="4 45" id="KW-0813">Transport</keyword>
<comment type="catalytic activity">
    <reaction evidence="40">
        <text>L-leucyl-L-leucine(out) + H(+)(out) = L-leucyl-L-leucine(in) + H(+)(in)</text>
        <dbReference type="Rhea" id="RHEA:71715"/>
        <dbReference type="ChEBI" id="CHEBI:15378"/>
        <dbReference type="ChEBI" id="CHEBI:191208"/>
    </reaction>
    <physiologicalReaction direction="left-to-right" evidence="40">
        <dbReference type="Rhea" id="RHEA:71716"/>
    </physiologicalReaction>
</comment>
<evidence type="ECO:0000256" key="37">
    <source>
        <dbReference type="ARBA" id="ARBA00051580"/>
    </source>
</evidence>
<keyword evidence="49" id="KW-1185">Reference proteome</keyword>
<evidence type="ECO:0000256" key="24">
    <source>
        <dbReference type="ARBA" id="ARBA00041093"/>
    </source>
</evidence>
<reference evidence="48" key="1">
    <citation type="submission" date="2019-09" db="EMBL/GenBank/DDBJ databases">
        <title>Bird 10,000 Genomes (B10K) Project - Family phase.</title>
        <authorList>
            <person name="Zhang G."/>
        </authorList>
    </citation>
    <scope>NUCLEOTIDE SEQUENCE</scope>
    <source>
        <strain evidence="48">B10K-DU-024-03</strain>
        <tissue evidence="48">Muscle</tissue>
    </source>
</reference>
<evidence type="ECO:0000256" key="10">
    <source>
        <dbReference type="ARBA" id="ARBA00022989"/>
    </source>
</evidence>
<evidence type="ECO:0000256" key="22">
    <source>
        <dbReference type="ARBA" id="ARBA00036857"/>
    </source>
</evidence>
<keyword evidence="10 47" id="KW-1133">Transmembrane helix</keyword>
<evidence type="ECO:0000256" key="11">
    <source>
        <dbReference type="ARBA" id="ARBA00023136"/>
    </source>
</evidence>
<comment type="catalytic activity">
    <reaction evidence="23">
        <text>glycylglycyl-L-isoleucine(out) + H(+)(out) = glycylglycyl-L-isoleucine(in) + H(+)(in)</text>
        <dbReference type="Rhea" id="RHEA:64436"/>
        <dbReference type="ChEBI" id="CHEBI:15378"/>
        <dbReference type="ChEBI" id="CHEBI:155850"/>
    </reaction>
    <physiologicalReaction direction="left-to-right" evidence="23">
        <dbReference type="Rhea" id="RHEA:64437"/>
    </physiologicalReaction>
</comment>
<evidence type="ECO:0000256" key="35">
    <source>
        <dbReference type="ARBA" id="ARBA00051459"/>
    </source>
</evidence>
<comment type="catalytic activity">
    <reaction evidence="39">
        <text>N(alpha)-formyl-L-methionyl-L-leucyl-L-phenylalanine(out) + 2 H(+)(out) = N(alpha)-formyl-L-methionyl-L-leucyl-L-phenylalanine(in) + 2 H(+)(in)</text>
        <dbReference type="Rhea" id="RHEA:75399"/>
        <dbReference type="ChEBI" id="CHEBI:15378"/>
        <dbReference type="ChEBI" id="CHEBI:194314"/>
    </reaction>
</comment>
<feature type="transmembrane region" description="Helical" evidence="47">
    <location>
        <begin position="87"/>
        <end position="106"/>
    </location>
</feature>
<feature type="transmembrane region" description="Helical" evidence="47">
    <location>
        <begin position="34"/>
        <end position="51"/>
    </location>
</feature>
<dbReference type="GO" id="GO:0015293">
    <property type="term" value="F:symporter activity"/>
    <property type="evidence" value="ECO:0007669"/>
    <property type="project" value="UniProtKB-KW"/>
</dbReference>
<evidence type="ECO:0000313" key="48">
    <source>
        <dbReference type="EMBL" id="NXD82641.1"/>
    </source>
</evidence>
<keyword evidence="8" id="KW-0571">Peptide transport</keyword>
<comment type="catalytic activity">
    <reaction evidence="14">
        <text>a dipeptide(out) + H(+)(out) = a dipeptide(in) + H(+)(in)</text>
        <dbReference type="Rhea" id="RHEA:64392"/>
        <dbReference type="ChEBI" id="CHEBI:15378"/>
        <dbReference type="ChEBI" id="CHEBI:90799"/>
    </reaction>
    <physiologicalReaction direction="left-to-right" evidence="14">
        <dbReference type="Rhea" id="RHEA:64393"/>
    </physiologicalReaction>
</comment>
<feature type="non-terminal residue" evidence="48">
    <location>
        <position position="716"/>
    </location>
</feature>
<comment type="similarity">
    <text evidence="3 45">Belongs to the major facilitator superfamily. Proton-dependent oligopeptide transporter (POT/PTR) (TC 2.A.17) family.</text>
</comment>
<evidence type="ECO:0000256" key="46">
    <source>
        <dbReference type="SAM" id="Coils"/>
    </source>
</evidence>
<proteinExistence type="inferred from homology"/>
<evidence type="ECO:0000256" key="9">
    <source>
        <dbReference type="ARBA" id="ARBA00022927"/>
    </source>
</evidence>
<evidence type="ECO:0000256" key="2">
    <source>
        <dbReference type="ARBA" id="ARBA00004651"/>
    </source>
</evidence>
<evidence type="ECO:0000256" key="5">
    <source>
        <dbReference type="ARBA" id="ARBA00022475"/>
    </source>
</evidence>
<evidence type="ECO:0000256" key="27">
    <source>
        <dbReference type="ARBA" id="ARBA00043099"/>
    </source>
</evidence>
<evidence type="ECO:0000256" key="8">
    <source>
        <dbReference type="ARBA" id="ARBA00022856"/>
    </source>
</evidence>
<comment type="catalytic activity">
    <reaction evidence="43">
        <text>L-methionyl-L-phenylalanyl-L-methionine(out) + H(+)(out) = L-methionyl-L-phenylalanyl-L-methionine(in) + H(+)(in)</text>
        <dbReference type="Rhea" id="RHEA:71719"/>
        <dbReference type="ChEBI" id="CHEBI:15378"/>
        <dbReference type="ChEBI" id="CHEBI:191211"/>
    </reaction>
    <physiologicalReaction direction="left-to-right" evidence="43">
        <dbReference type="Rhea" id="RHEA:71720"/>
    </physiologicalReaction>
</comment>
<keyword evidence="12" id="KW-0325">Glycoprotein</keyword>
<comment type="function">
    <text evidence="28">Electrogenic proton-coupled amino-acid transporter that transports oligopeptides of 2 to 4 amino acids with a preference for dipeptides. Transports neutral and monovalently charged peptides with a proton to peptide stoichiometry of 1:1 or 2:1. Primarily responsible for the absorption of dietary di- and tripeptides from the small intestinal lumen. Mediates transepithelial transport of muramyl and N-formylated bacterial dipeptides contributing to recognition of pathogenic bacteria by the mucosal immune system.</text>
</comment>
<dbReference type="AlphaFoldDB" id="A0A851Z7H4"/>
<comment type="catalytic activity">
    <reaction evidence="15">
        <text>carnosine(out) + H(+)(out) = carnosine(in) + H(+)(in)</text>
        <dbReference type="Rhea" id="RHEA:64404"/>
        <dbReference type="ChEBI" id="CHEBI:15378"/>
        <dbReference type="ChEBI" id="CHEBI:57485"/>
    </reaction>
    <physiologicalReaction direction="left-to-right" evidence="15">
        <dbReference type="Rhea" id="RHEA:64405"/>
    </physiologicalReaction>
</comment>
<evidence type="ECO:0000256" key="29">
    <source>
        <dbReference type="ARBA" id="ARBA00050347"/>
    </source>
</evidence>
<dbReference type="FunFam" id="1.20.1250.20:FF:000049">
    <property type="entry name" value="Solute carrier family 15 member 2"/>
    <property type="match status" value="1"/>
</dbReference>
<evidence type="ECO:0000256" key="17">
    <source>
        <dbReference type="ARBA" id="ARBA00036064"/>
    </source>
</evidence>
<keyword evidence="46" id="KW-0175">Coiled coil</keyword>
<keyword evidence="7" id="KW-0769">Symport</keyword>
<dbReference type="EMBL" id="WBNJ01000220">
    <property type="protein sequence ID" value="NXD82641.1"/>
    <property type="molecule type" value="Genomic_DNA"/>
</dbReference>
<comment type="catalytic activity">
    <reaction evidence="18">
        <text>glycylglycyl-L-proline(out) + H(+)(out) = glycylglycyl-L-proline(in) + H(+)(in)</text>
        <dbReference type="Rhea" id="RHEA:64440"/>
        <dbReference type="ChEBI" id="CHEBI:15378"/>
        <dbReference type="ChEBI" id="CHEBI:155851"/>
    </reaction>
    <physiologicalReaction direction="left-to-right" evidence="18">
        <dbReference type="Rhea" id="RHEA:64441"/>
    </physiologicalReaction>
</comment>
<feature type="non-terminal residue" evidence="48">
    <location>
        <position position="1"/>
    </location>
</feature>
<comment type="catalytic activity">
    <reaction evidence="42">
        <text>L-alanyl-L-aspartate(out) + 2 H(+)(out) = L-alanyl-L-aspartate(in) + 2 H(+)(in)</text>
        <dbReference type="Rhea" id="RHEA:71695"/>
        <dbReference type="ChEBI" id="CHEBI:15378"/>
        <dbReference type="ChEBI" id="CHEBI:74363"/>
    </reaction>
    <physiologicalReaction direction="left-to-right" evidence="42">
        <dbReference type="Rhea" id="RHEA:71696"/>
    </physiologicalReaction>
</comment>
<evidence type="ECO:0000256" key="4">
    <source>
        <dbReference type="ARBA" id="ARBA00022448"/>
    </source>
</evidence>
<dbReference type="Proteomes" id="UP000648918">
    <property type="component" value="Unassembled WGS sequence"/>
</dbReference>
<feature type="transmembrane region" description="Helical" evidence="47">
    <location>
        <begin position="369"/>
        <end position="389"/>
    </location>
</feature>
<organism evidence="48 49">
    <name type="scientific">Halcyon senegalensis</name>
    <dbReference type="NCBI Taxonomy" id="342381"/>
    <lineage>
        <taxon>Eukaryota</taxon>
        <taxon>Metazoa</taxon>
        <taxon>Chordata</taxon>
        <taxon>Craniata</taxon>
        <taxon>Vertebrata</taxon>
        <taxon>Euteleostomi</taxon>
        <taxon>Archelosauria</taxon>
        <taxon>Archosauria</taxon>
        <taxon>Dinosauria</taxon>
        <taxon>Saurischia</taxon>
        <taxon>Theropoda</taxon>
        <taxon>Coelurosauria</taxon>
        <taxon>Aves</taxon>
        <taxon>Neognathae</taxon>
        <taxon>Neoaves</taxon>
        <taxon>Telluraves</taxon>
        <taxon>Coraciimorphae</taxon>
        <taxon>Coraciiformes</taxon>
        <taxon>Alcedinidae</taxon>
        <taxon>Halcyon</taxon>
    </lineage>
</organism>
<comment type="catalytic activity">
    <reaction evidence="37">
        <text>L-alanyl-L-prolylglycine(out) + H(+)(out) = L-alanyl-L-prolylglycine(in) + H(+)(in)</text>
        <dbReference type="Rhea" id="RHEA:64432"/>
        <dbReference type="ChEBI" id="CHEBI:15378"/>
        <dbReference type="ChEBI" id="CHEBI:155849"/>
    </reaction>
    <physiologicalReaction direction="left-to-right" evidence="37">
        <dbReference type="Rhea" id="RHEA:64433"/>
    </physiologicalReaction>
</comment>
<evidence type="ECO:0000256" key="12">
    <source>
        <dbReference type="ARBA" id="ARBA00023180"/>
    </source>
</evidence>
<evidence type="ECO:0000256" key="18">
    <source>
        <dbReference type="ARBA" id="ARBA00036337"/>
    </source>
</evidence>
<dbReference type="GO" id="GO:0016324">
    <property type="term" value="C:apical plasma membrane"/>
    <property type="evidence" value="ECO:0007669"/>
    <property type="project" value="UniProtKB-SubCell"/>
</dbReference>
<keyword evidence="5" id="KW-1003">Cell membrane</keyword>
<evidence type="ECO:0000256" key="7">
    <source>
        <dbReference type="ARBA" id="ARBA00022847"/>
    </source>
</evidence>
<evidence type="ECO:0000256" key="38">
    <source>
        <dbReference type="ARBA" id="ARBA00051804"/>
    </source>
</evidence>
<evidence type="ECO:0000256" key="31">
    <source>
        <dbReference type="ARBA" id="ARBA00050377"/>
    </source>
</evidence>
<evidence type="ECO:0000256" key="6">
    <source>
        <dbReference type="ARBA" id="ARBA00022692"/>
    </source>
</evidence>
<evidence type="ECO:0000256" key="28">
    <source>
        <dbReference type="ARBA" id="ARBA00045775"/>
    </source>
</evidence>
<evidence type="ECO:0000256" key="23">
    <source>
        <dbReference type="ARBA" id="ARBA00036905"/>
    </source>
</evidence>
<evidence type="ECO:0000256" key="3">
    <source>
        <dbReference type="ARBA" id="ARBA00005982"/>
    </source>
</evidence>